<dbReference type="PROSITE" id="PS50213">
    <property type="entry name" value="FAS1"/>
    <property type="match status" value="2"/>
</dbReference>
<dbReference type="Gene3D" id="2.30.180.10">
    <property type="entry name" value="FAS1 domain"/>
    <property type="match status" value="2"/>
</dbReference>
<dbReference type="Proteomes" id="UP000887229">
    <property type="component" value="Unassembled WGS sequence"/>
</dbReference>
<evidence type="ECO:0000313" key="3">
    <source>
        <dbReference type="EMBL" id="KAG9258437.1"/>
    </source>
</evidence>
<keyword evidence="4" id="KW-1185">Reference proteome</keyword>
<accession>A0A9P7ZVC8</accession>
<dbReference type="SMART" id="SM00554">
    <property type="entry name" value="FAS1"/>
    <property type="match status" value="2"/>
</dbReference>
<dbReference type="RefSeq" id="XP_046122361.1">
    <property type="nucleotide sequence ID" value="XM_046258053.1"/>
</dbReference>
<organism evidence="3 4">
    <name type="scientific">Emericellopsis atlantica</name>
    <dbReference type="NCBI Taxonomy" id="2614577"/>
    <lineage>
        <taxon>Eukaryota</taxon>
        <taxon>Fungi</taxon>
        <taxon>Dikarya</taxon>
        <taxon>Ascomycota</taxon>
        <taxon>Pezizomycotina</taxon>
        <taxon>Sordariomycetes</taxon>
        <taxon>Hypocreomycetidae</taxon>
        <taxon>Hypocreales</taxon>
        <taxon>Bionectriaceae</taxon>
        <taxon>Emericellopsis</taxon>
    </lineage>
</organism>
<feature type="domain" description="FAS1" evidence="2">
    <location>
        <begin position="105"/>
        <end position="245"/>
    </location>
</feature>
<dbReference type="EMBL" id="MU251243">
    <property type="protein sequence ID" value="KAG9258437.1"/>
    <property type="molecule type" value="Genomic_DNA"/>
</dbReference>
<dbReference type="OrthoDB" id="7700931at2759"/>
<feature type="signal peptide" evidence="1">
    <location>
        <begin position="1"/>
        <end position="22"/>
    </location>
</feature>
<dbReference type="InterPro" id="IPR000782">
    <property type="entry name" value="FAS1_domain"/>
</dbReference>
<feature type="domain" description="FAS1" evidence="2">
    <location>
        <begin position="249"/>
        <end position="403"/>
    </location>
</feature>
<protein>
    <submittedName>
        <fullName evidence="3">Fasciclin domain-containing protein</fullName>
    </submittedName>
</protein>
<dbReference type="GeneID" id="70288956"/>
<dbReference type="Pfam" id="PF02469">
    <property type="entry name" value="Fasciclin"/>
    <property type="match status" value="2"/>
</dbReference>
<dbReference type="AlphaFoldDB" id="A0A9P7ZVC8"/>
<keyword evidence="1" id="KW-0732">Signal</keyword>
<dbReference type="InterPro" id="IPR050904">
    <property type="entry name" value="Adhesion/Biosynth-related"/>
</dbReference>
<dbReference type="PANTHER" id="PTHR10900:SF125">
    <property type="entry name" value="FAS1 DOMAIN-CONTAINING PROTEIN YLR001C"/>
    <property type="match status" value="1"/>
</dbReference>
<dbReference type="PANTHER" id="PTHR10900">
    <property type="entry name" value="PERIOSTIN-RELATED"/>
    <property type="match status" value="1"/>
</dbReference>
<evidence type="ECO:0000256" key="1">
    <source>
        <dbReference type="SAM" id="SignalP"/>
    </source>
</evidence>
<proteinExistence type="predicted"/>
<evidence type="ECO:0000259" key="2">
    <source>
        <dbReference type="PROSITE" id="PS50213"/>
    </source>
</evidence>
<sequence>MKFTPFLASGAAAMLIVPGSSANEPQAPISLDHGEASTFWDKLAPAADAIESAIDDSVDFLTSGFETVKETVGELQEEFQTQLNDAVQAVDDHHHHHPPKHDTRDHTIYELISKSNYTKKFAKIVDEHPDVVKLLNSTHASHNLTLFVPIDEAFEHIPDDHEKPSKEFVEALLQYHVGIGEYRAKRILGTDTIPTAYDEEWLGGEPQRLRVGLGLGGVNLNFYSRVVAVDIGAKNGVIHGVRSILVPPPMIGRILTLFPGEFSTLLLAYEKTEFVKFIHGVKMVGSTVFAPSNRAFSSLGPRVNAFLFNTETGLKYLKALLKYHIVANVTLYTDAVYDKTDDKAKEQSREHFDLKTLLGGAHIGVDKATFAGFTVIKVNGFANVVRRDAPGKNGVIHVLDKVLIPPRKHGEESLFEEIFEELTVEDLMERLGDFVEDDESPNELEL</sequence>
<feature type="chain" id="PRO_5040136211" evidence="1">
    <location>
        <begin position="23"/>
        <end position="446"/>
    </location>
</feature>
<name>A0A9P7ZVC8_9HYPO</name>
<comment type="caution">
    <text evidence="3">The sequence shown here is derived from an EMBL/GenBank/DDBJ whole genome shotgun (WGS) entry which is preliminary data.</text>
</comment>
<reference evidence="3" key="1">
    <citation type="journal article" date="2021" name="IMA Fungus">
        <title>Genomic characterization of three marine fungi, including Emericellopsis atlantica sp. nov. with signatures of a generalist lifestyle and marine biomass degradation.</title>
        <authorList>
            <person name="Hagestad O.C."/>
            <person name="Hou L."/>
            <person name="Andersen J.H."/>
            <person name="Hansen E.H."/>
            <person name="Altermark B."/>
            <person name="Li C."/>
            <person name="Kuhnert E."/>
            <person name="Cox R.J."/>
            <person name="Crous P.W."/>
            <person name="Spatafora J.W."/>
            <person name="Lail K."/>
            <person name="Amirebrahimi M."/>
            <person name="Lipzen A."/>
            <person name="Pangilinan J."/>
            <person name="Andreopoulos W."/>
            <person name="Hayes R.D."/>
            <person name="Ng V."/>
            <person name="Grigoriev I.V."/>
            <person name="Jackson S.A."/>
            <person name="Sutton T.D.S."/>
            <person name="Dobson A.D.W."/>
            <person name="Rama T."/>
        </authorList>
    </citation>
    <scope>NUCLEOTIDE SEQUENCE</scope>
    <source>
        <strain evidence="3">TS7</strain>
    </source>
</reference>
<gene>
    <name evidence="3" type="ORF">F5Z01DRAFT_196614</name>
</gene>
<dbReference type="SUPFAM" id="SSF82153">
    <property type="entry name" value="FAS1 domain"/>
    <property type="match status" value="2"/>
</dbReference>
<dbReference type="InterPro" id="IPR036378">
    <property type="entry name" value="FAS1_dom_sf"/>
</dbReference>
<evidence type="ECO:0000313" key="4">
    <source>
        <dbReference type="Proteomes" id="UP000887229"/>
    </source>
</evidence>